<dbReference type="Pfam" id="PF00126">
    <property type="entry name" value="HTH_1"/>
    <property type="match status" value="1"/>
</dbReference>
<dbReference type="EMBL" id="JBHLXP010000004">
    <property type="protein sequence ID" value="MFC0049725.1"/>
    <property type="molecule type" value="Genomic_DNA"/>
</dbReference>
<evidence type="ECO:0000256" key="4">
    <source>
        <dbReference type="ARBA" id="ARBA00023163"/>
    </source>
</evidence>
<dbReference type="PANTHER" id="PTHR30537">
    <property type="entry name" value="HTH-TYPE TRANSCRIPTIONAL REGULATOR"/>
    <property type="match status" value="1"/>
</dbReference>
<dbReference type="PANTHER" id="PTHR30537:SF79">
    <property type="entry name" value="TRANSCRIPTIONAL REGULATOR-RELATED"/>
    <property type="match status" value="1"/>
</dbReference>
<sequence>MNIDRSGNSNNTSQALVRSGTIKLHHQAEKRLICQLSVEVNSTLATVTNAAQTDFDVKLPSLHNLYVFSVAAQQQSFRQAAAKLYVTPGAVSRQVRALEAELGVPLFQRVNQRVVLTPAGQQLQLQLQQAFALIATASAEVQMNATREPATLRLTVLPSVYQYFLADRLPQFRQLHPDIKVTVVPTMAVLDLAEKQLDFGIRNGHGHWPGLIAQALQTETLFPVVATSLYQAEPATLLQTMPLLNPYDDWARWFRQAGLPLPQQPDAASFPDKSALLDAVLAKQGIALLPELLCRDLLASGQLSRIPGPAIQASRAYYLVWPQRPLSTEATVFRDWLLGLFV</sequence>
<keyword evidence="4" id="KW-0804">Transcription</keyword>
<dbReference type="Gene3D" id="1.10.10.10">
    <property type="entry name" value="Winged helix-like DNA-binding domain superfamily/Winged helix DNA-binding domain"/>
    <property type="match status" value="1"/>
</dbReference>
<comment type="similarity">
    <text evidence="1">Belongs to the LysR transcriptional regulatory family.</text>
</comment>
<dbReference type="InterPro" id="IPR058163">
    <property type="entry name" value="LysR-type_TF_proteobact-type"/>
</dbReference>
<feature type="domain" description="HTH lysR-type" evidence="5">
    <location>
        <begin position="60"/>
        <end position="117"/>
    </location>
</feature>
<dbReference type="InterPro" id="IPR000847">
    <property type="entry name" value="LysR_HTH_N"/>
</dbReference>
<dbReference type="InterPro" id="IPR036388">
    <property type="entry name" value="WH-like_DNA-bd_sf"/>
</dbReference>
<dbReference type="InterPro" id="IPR036390">
    <property type="entry name" value="WH_DNA-bd_sf"/>
</dbReference>
<comment type="caution">
    <text evidence="6">The sequence shown here is derived from an EMBL/GenBank/DDBJ whole genome shotgun (WGS) entry which is preliminary data.</text>
</comment>
<evidence type="ECO:0000256" key="3">
    <source>
        <dbReference type="ARBA" id="ARBA00023125"/>
    </source>
</evidence>
<dbReference type="Proteomes" id="UP001589813">
    <property type="component" value="Unassembled WGS sequence"/>
</dbReference>
<dbReference type="PRINTS" id="PR00039">
    <property type="entry name" value="HTHLYSR"/>
</dbReference>
<proteinExistence type="inferred from homology"/>
<dbReference type="PROSITE" id="PS50931">
    <property type="entry name" value="HTH_LYSR"/>
    <property type="match status" value="1"/>
</dbReference>
<evidence type="ECO:0000256" key="1">
    <source>
        <dbReference type="ARBA" id="ARBA00009437"/>
    </source>
</evidence>
<dbReference type="InterPro" id="IPR005119">
    <property type="entry name" value="LysR_subst-bd"/>
</dbReference>
<dbReference type="SUPFAM" id="SSF53850">
    <property type="entry name" value="Periplasmic binding protein-like II"/>
    <property type="match status" value="1"/>
</dbReference>
<keyword evidence="7" id="KW-1185">Reference proteome</keyword>
<evidence type="ECO:0000313" key="6">
    <source>
        <dbReference type="EMBL" id="MFC0049725.1"/>
    </source>
</evidence>
<evidence type="ECO:0000313" key="7">
    <source>
        <dbReference type="Proteomes" id="UP001589813"/>
    </source>
</evidence>
<keyword evidence="2" id="KW-0805">Transcription regulation</keyword>
<dbReference type="RefSeq" id="WP_377246132.1">
    <property type="nucleotide sequence ID" value="NZ_JBHLXP010000004.1"/>
</dbReference>
<protein>
    <submittedName>
        <fullName evidence="6">LysR substrate-binding domain-containing protein</fullName>
    </submittedName>
</protein>
<accession>A0ABV6BFU3</accession>
<evidence type="ECO:0000256" key="2">
    <source>
        <dbReference type="ARBA" id="ARBA00023015"/>
    </source>
</evidence>
<organism evidence="6 7">
    <name type="scientific">Rheinheimera tilapiae</name>
    <dbReference type="NCBI Taxonomy" id="875043"/>
    <lineage>
        <taxon>Bacteria</taxon>
        <taxon>Pseudomonadati</taxon>
        <taxon>Pseudomonadota</taxon>
        <taxon>Gammaproteobacteria</taxon>
        <taxon>Chromatiales</taxon>
        <taxon>Chromatiaceae</taxon>
        <taxon>Rheinheimera</taxon>
    </lineage>
</organism>
<name>A0ABV6BFU3_9GAMM</name>
<dbReference type="Gene3D" id="3.40.190.10">
    <property type="entry name" value="Periplasmic binding protein-like II"/>
    <property type="match status" value="2"/>
</dbReference>
<keyword evidence="3" id="KW-0238">DNA-binding</keyword>
<dbReference type="SUPFAM" id="SSF46785">
    <property type="entry name" value="Winged helix' DNA-binding domain"/>
    <property type="match status" value="1"/>
</dbReference>
<dbReference type="Pfam" id="PF03466">
    <property type="entry name" value="LysR_substrate"/>
    <property type="match status" value="1"/>
</dbReference>
<reference evidence="6 7" key="1">
    <citation type="submission" date="2024-09" db="EMBL/GenBank/DDBJ databases">
        <authorList>
            <person name="Sun Q."/>
            <person name="Mori K."/>
        </authorList>
    </citation>
    <scope>NUCLEOTIDE SEQUENCE [LARGE SCALE GENOMIC DNA]</scope>
    <source>
        <strain evidence="6 7">KCTC 23315</strain>
    </source>
</reference>
<gene>
    <name evidence="6" type="ORF">ACFFJP_15610</name>
</gene>
<evidence type="ECO:0000259" key="5">
    <source>
        <dbReference type="PROSITE" id="PS50931"/>
    </source>
</evidence>